<organism evidence="3 4">
    <name type="scientific">Marinomonas balearica</name>
    <dbReference type="NCBI Taxonomy" id="491947"/>
    <lineage>
        <taxon>Bacteria</taxon>
        <taxon>Pseudomonadati</taxon>
        <taxon>Pseudomonadota</taxon>
        <taxon>Gammaproteobacteria</taxon>
        <taxon>Oceanospirillales</taxon>
        <taxon>Oceanospirillaceae</taxon>
        <taxon>Marinomonas</taxon>
    </lineage>
</organism>
<keyword evidence="4" id="KW-1185">Reference proteome</keyword>
<dbReference type="EMBL" id="SNXC01000015">
    <property type="protein sequence ID" value="TDO95967.1"/>
    <property type="molecule type" value="Genomic_DNA"/>
</dbReference>
<dbReference type="PANTHER" id="PTHR36965">
    <property type="entry name" value="FE(2+)-TRAFFICKING PROTEIN-RELATED"/>
    <property type="match status" value="1"/>
</dbReference>
<reference evidence="3 4" key="1">
    <citation type="submission" date="2019-03" db="EMBL/GenBank/DDBJ databases">
        <title>Genomic Encyclopedia of Type Strains, Phase III (KMG-III): the genomes of soil and plant-associated and newly described type strains.</title>
        <authorList>
            <person name="Whitman W."/>
        </authorList>
    </citation>
    <scope>NUCLEOTIDE SEQUENCE [LARGE SCALE GENOMIC DNA]</scope>
    <source>
        <strain evidence="3 4">CECT 7378</strain>
    </source>
</reference>
<dbReference type="Pfam" id="PF04362">
    <property type="entry name" value="Iron_traffic"/>
    <property type="match status" value="1"/>
</dbReference>
<dbReference type="GO" id="GO:0005829">
    <property type="term" value="C:cytosol"/>
    <property type="evidence" value="ECO:0007669"/>
    <property type="project" value="TreeGrafter"/>
</dbReference>
<dbReference type="HAMAP" id="MF_00686">
    <property type="entry name" value="Fe_traffic_YggX"/>
    <property type="match status" value="1"/>
</dbReference>
<keyword evidence="1 2" id="KW-0408">Iron</keyword>
<dbReference type="PANTHER" id="PTHR36965:SF1">
    <property type="entry name" value="FE(2+)-TRAFFICKING PROTEIN-RELATED"/>
    <property type="match status" value="1"/>
</dbReference>
<accession>A0A4R6M3U7</accession>
<dbReference type="NCBIfam" id="NF003817">
    <property type="entry name" value="PRK05408.1"/>
    <property type="match status" value="1"/>
</dbReference>
<dbReference type="InterPro" id="IPR007457">
    <property type="entry name" value="Fe_traffick_prot_YggX"/>
</dbReference>
<comment type="similarity">
    <text evidence="2">Belongs to the Fe(2+)-trafficking protein family.</text>
</comment>
<evidence type="ECO:0000256" key="2">
    <source>
        <dbReference type="HAMAP-Rule" id="MF_00686"/>
    </source>
</evidence>
<protein>
    <recommendedName>
        <fullName evidence="2">Probable Fe(2+)-trafficking protein</fullName>
    </recommendedName>
</protein>
<dbReference type="SUPFAM" id="SSF111148">
    <property type="entry name" value="YggX-like"/>
    <property type="match status" value="1"/>
</dbReference>
<evidence type="ECO:0000256" key="1">
    <source>
        <dbReference type="ARBA" id="ARBA00023004"/>
    </source>
</evidence>
<sequence>MTTVFCKKYQKELEGLQRAPLPGKKGQEILESVSKQAWIEWQSLQTMIINEKHLNLMEPATRSYLIEQMEKFFNNEKTDQLQGYVSPDDIQEL</sequence>
<dbReference type="Proteomes" id="UP000294656">
    <property type="component" value="Unassembled WGS sequence"/>
</dbReference>
<gene>
    <name evidence="3" type="ORF">DFP79_3335</name>
</gene>
<proteinExistence type="inferred from homology"/>
<dbReference type="PIRSF" id="PIRSF029827">
    <property type="entry name" value="Fe_traffic_YggX"/>
    <property type="match status" value="1"/>
</dbReference>
<comment type="caution">
    <text evidence="3">The sequence shown here is derived from an EMBL/GenBank/DDBJ whole genome shotgun (WGS) entry which is preliminary data.</text>
</comment>
<name>A0A4R6M3U7_9GAMM</name>
<dbReference type="GO" id="GO:0005506">
    <property type="term" value="F:iron ion binding"/>
    <property type="evidence" value="ECO:0007669"/>
    <property type="project" value="UniProtKB-UniRule"/>
</dbReference>
<evidence type="ECO:0000313" key="3">
    <source>
        <dbReference type="EMBL" id="TDO95967.1"/>
    </source>
</evidence>
<dbReference type="GO" id="GO:0034599">
    <property type="term" value="P:cellular response to oxidative stress"/>
    <property type="evidence" value="ECO:0007669"/>
    <property type="project" value="TreeGrafter"/>
</dbReference>
<dbReference type="Gene3D" id="1.10.3880.10">
    <property type="entry name" value="Fe(II) trafficking protein YggX"/>
    <property type="match status" value="1"/>
</dbReference>
<dbReference type="InterPro" id="IPR036766">
    <property type="entry name" value="Fe_traffick_prot_YggX_sf"/>
</dbReference>
<dbReference type="AlphaFoldDB" id="A0A4R6M3U7"/>
<comment type="function">
    <text evidence="2">Could be a mediator in iron transactions between iron acquisition and iron-requiring processes, such as synthesis and/or repair of Fe-S clusters in biosynthetic enzymes.</text>
</comment>
<evidence type="ECO:0000313" key="4">
    <source>
        <dbReference type="Proteomes" id="UP000294656"/>
    </source>
</evidence>